<evidence type="ECO:0000313" key="8">
    <source>
        <dbReference type="Proteomes" id="UP000018004"/>
    </source>
</evidence>
<dbReference type="InterPro" id="IPR001406">
    <property type="entry name" value="PsdUridine_synth_TruA"/>
</dbReference>
<proteinExistence type="inferred from homology"/>
<dbReference type="PANTHER" id="PTHR11142">
    <property type="entry name" value="PSEUDOURIDYLATE SYNTHASE"/>
    <property type="match status" value="1"/>
</dbReference>
<dbReference type="InterPro" id="IPR020097">
    <property type="entry name" value="PsdUridine_synth_TruA_a/b_dom"/>
</dbReference>
<comment type="catalytic activity">
    <reaction evidence="4 5">
        <text>uridine(38/39/40) in tRNA = pseudouridine(38/39/40) in tRNA</text>
        <dbReference type="Rhea" id="RHEA:22376"/>
        <dbReference type="Rhea" id="RHEA-COMP:10085"/>
        <dbReference type="Rhea" id="RHEA-COMP:10087"/>
        <dbReference type="ChEBI" id="CHEBI:65314"/>
        <dbReference type="ChEBI" id="CHEBI:65315"/>
        <dbReference type="EC" id="5.4.99.12"/>
    </reaction>
</comment>
<dbReference type="GO" id="GO:0003723">
    <property type="term" value="F:RNA binding"/>
    <property type="evidence" value="ECO:0007669"/>
    <property type="project" value="InterPro"/>
</dbReference>
<dbReference type="SUPFAM" id="SSF55120">
    <property type="entry name" value="Pseudouridine synthase"/>
    <property type="match status" value="1"/>
</dbReference>
<dbReference type="PANTHER" id="PTHR11142:SF0">
    <property type="entry name" value="TRNA PSEUDOURIDINE SYNTHASE-LIKE 1"/>
    <property type="match status" value="1"/>
</dbReference>
<dbReference type="PATRIC" id="fig|1341181.4.peg.2578"/>
<dbReference type="STRING" id="1341181.FLJC2902T_26200"/>
<feature type="binding site" evidence="4">
    <location>
        <position position="186"/>
    </location>
    <ligand>
        <name>substrate</name>
    </ligand>
</feature>
<evidence type="ECO:0000313" key="7">
    <source>
        <dbReference type="EMBL" id="ESU26645.1"/>
    </source>
</evidence>
<evidence type="ECO:0000256" key="3">
    <source>
        <dbReference type="ARBA" id="ARBA00023235"/>
    </source>
</evidence>
<dbReference type="Gene3D" id="3.30.70.580">
    <property type="entry name" value="Pseudouridine synthase I, catalytic domain, N-terminal subdomain"/>
    <property type="match status" value="1"/>
</dbReference>
<sequence>MSLKYPSISLIQPSTLFLLAPYPLSLIPYPLSLIPYPLSLIPYLLLPSAPQYLSASAPLKRKFFVTLTLCNFATFYTLRYFIEFAYNGKNYHGWQYQPQSASVQETLTKALSLLLKKEIELMGAGRTDAGVHAKQMYAHFDYEETLDSVYWTKKLNSFLPKDIVVYRLVPLHDDAHARFDATSRTYEYHIHTFKDAFENEGSWYHFHPLDVEKMNEAAKILFDYIDFECFSKTHSDVRTFNCVIKEAFWQQNGTRLVFTITADRFLRNMVRAIVGTLIGVGIGKISLDDFRKIIESKNRGNAGFSVPAHGLYLTKVIYPYLHKH</sequence>
<dbReference type="CDD" id="cd02570">
    <property type="entry name" value="PseudoU_synth_EcTruA"/>
    <property type="match status" value="1"/>
</dbReference>
<gene>
    <name evidence="4" type="primary">truA</name>
    <name evidence="7" type="ORF">FLJC2902T_26200</name>
</gene>
<dbReference type="FunFam" id="3.30.70.580:FF:000001">
    <property type="entry name" value="tRNA pseudouridine synthase A"/>
    <property type="match status" value="1"/>
</dbReference>
<comment type="similarity">
    <text evidence="1 4 5">Belongs to the tRNA pseudouridine synthase TruA family.</text>
</comment>
<comment type="caution">
    <text evidence="4">Lacks conserved residue(s) required for the propagation of feature annotation.</text>
</comment>
<dbReference type="GO" id="GO:0031119">
    <property type="term" value="P:tRNA pseudouridine synthesis"/>
    <property type="evidence" value="ECO:0007669"/>
    <property type="project" value="UniProtKB-UniRule"/>
</dbReference>
<dbReference type="InterPro" id="IPR020094">
    <property type="entry name" value="TruA/RsuA/RluB/E/F_N"/>
</dbReference>
<dbReference type="HAMAP" id="MF_00171">
    <property type="entry name" value="TruA"/>
    <property type="match status" value="1"/>
</dbReference>
<feature type="active site" description="Nucleophile" evidence="4">
    <location>
        <position position="128"/>
    </location>
</feature>
<comment type="function">
    <text evidence="4">Formation of pseudouridine at positions 38, 39 and 40 in the anticodon stem and loop of transfer RNAs.</text>
</comment>
<dbReference type="eggNOG" id="COG0101">
    <property type="taxonomic scope" value="Bacteria"/>
</dbReference>
<keyword evidence="2 4" id="KW-0819">tRNA processing</keyword>
<dbReference type="Pfam" id="PF01416">
    <property type="entry name" value="PseudoU_synth_1"/>
    <property type="match status" value="1"/>
</dbReference>
<comment type="caution">
    <text evidence="7">The sequence shown here is derived from an EMBL/GenBank/DDBJ whole genome shotgun (WGS) entry which is preliminary data.</text>
</comment>
<evidence type="ECO:0000259" key="6">
    <source>
        <dbReference type="Pfam" id="PF01416"/>
    </source>
</evidence>
<evidence type="ECO:0000256" key="2">
    <source>
        <dbReference type="ARBA" id="ARBA00022694"/>
    </source>
</evidence>
<dbReference type="AlphaFoldDB" id="V6SQH3"/>
<evidence type="ECO:0000256" key="4">
    <source>
        <dbReference type="HAMAP-Rule" id="MF_00171"/>
    </source>
</evidence>
<reference evidence="7 8" key="1">
    <citation type="submission" date="2013-08" db="EMBL/GenBank/DDBJ databases">
        <title>Flavobacterium limnosediminis JC2902 genome sequencing.</title>
        <authorList>
            <person name="Lee K."/>
            <person name="Yi H."/>
            <person name="Park S."/>
            <person name="Chun J."/>
        </authorList>
    </citation>
    <scope>NUCLEOTIDE SEQUENCE [LARGE SCALE GENOMIC DNA]</scope>
    <source>
        <strain evidence="7 8">JC2902</strain>
    </source>
</reference>
<dbReference type="Gene3D" id="3.30.70.660">
    <property type="entry name" value="Pseudouridine synthase I, catalytic domain, C-terminal subdomain"/>
    <property type="match status" value="1"/>
</dbReference>
<dbReference type="GO" id="GO:0160147">
    <property type="term" value="F:tRNA pseudouridine(38-40) synthase activity"/>
    <property type="evidence" value="ECO:0007669"/>
    <property type="project" value="UniProtKB-EC"/>
</dbReference>
<dbReference type="EC" id="5.4.99.12" evidence="4"/>
<keyword evidence="8" id="KW-1185">Reference proteome</keyword>
<keyword evidence="3 4" id="KW-0413">Isomerase</keyword>
<dbReference type="InterPro" id="IPR020095">
    <property type="entry name" value="PsdUridine_synth_TruA_C"/>
</dbReference>
<evidence type="ECO:0000256" key="5">
    <source>
        <dbReference type="RuleBase" id="RU003792"/>
    </source>
</evidence>
<protein>
    <recommendedName>
        <fullName evidence="4">tRNA pseudouridine synthase A</fullName>
        <ecNumber evidence="4">5.4.99.12</ecNumber>
    </recommendedName>
    <alternativeName>
        <fullName evidence="4">tRNA pseudouridine(38-40) synthase</fullName>
    </alternativeName>
    <alternativeName>
        <fullName evidence="4">tRNA pseudouridylate synthase I</fullName>
    </alternativeName>
    <alternativeName>
        <fullName evidence="4">tRNA-uridine isomerase I</fullName>
    </alternativeName>
</protein>
<dbReference type="EMBL" id="AVGG01000018">
    <property type="protein sequence ID" value="ESU26645.1"/>
    <property type="molecule type" value="Genomic_DNA"/>
</dbReference>
<feature type="domain" description="Pseudouridine synthase I TruA alpha/beta" evidence="6">
    <location>
        <begin position="226"/>
        <end position="319"/>
    </location>
</feature>
<dbReference type="NCBIfam" id="TIGR00071">
    <property type="entry name" value="hisT_truA"/>
    <property type="match status" value="1"/>
</dbReference>
<name>V6SQH3_9FLAO</name>
<dbReference type="Proteomes" id="UP000018004">
    <property type="component" value="Unassembled WGS sequence"/>
</dbReference>
<evidence type="ECO:0000256" key="1">
    <source>
        <dbReference type="ARBA" id="ARBA00009375"/>
    </source>
</evidence>
<dbReference type="InterPro" id="IPR020103">
    <property type="entry name" value="PsdUridine_synth_cat_dom_sf"/>
</dbReference>
<accession>V6SQH3</accession>
<comment type="subunit">
    <text evidence="4">Homodimer.</text>
</comment>
<organism evidence="7 8">
    <name type="scientific">Flavobacterium limnosediminis JC2902</name>
    <dbReference type="NCBI Taxonomy" id="1341181"/>
    <lineage>
        <taxon>Bacteria</taxon>
        <taxon>Pseudomonadati</taxon>
        <taxon>Bacteroidota</taxon>
        <taxon>Flavobacteriia</taxon>
        <taxon>Flavobacteriales</taxon>
        <taxon>Flavobacteriaceae</taxon>
        <taxon>Flavobacterium</taxon>
    </lineage>
</organism>